<keyword evidence="5" id="KW-1185">Reference proteome</keyword>
<dbReference type="PANTHER" id="PTHR15678:SF10">
    <property type="entry name" value="LOCALIZATION AND RNA POL II PROMOTER FMP27 DOMAIN PROTEIN"/>
    <property type="match status" value="1"/>
</dbReference>
<feature type="compositionally biased region" description="Acidic residues" evidence="1">
    <location>
        <begin position="1669"/>
        <end position="1680"/>
    </location>
</feature>
<evidence type="ECO:0000256" key="2">
    <source>
        <dbReference type="SAM" id="Phobius"/>
    </source>
</evidence>
<evidence type="ECO:0000313" key="4">
    <source>
        <dbReference type="EMBL" id="ESW13276.1"/>
    </source>
</evidence>
<feature type="compositionally biased region" description="Basic and acidic residues" evidence="1">
    <location>
        <begin position="2412"/>
        <end position="2423"/>
    </location>
</feature>
<feature type="region of interest" description="Disordered" evidence="1">
    <location>
        <begin position="111"/>
        <end position="135"/>
    </location>
</feature>
<feature type="region of interest" description="Disordered" evidence="1">
    <location>
        <begin position="1595"/>
        <end position="1617"/>
    </location>
</feature>
<dbReference type="SMART" id="SM01214">
    <property type="entry name" value="Fmp27_GFWDK"/>
    <property type="match status" value="1"/>
</dbReference>
<keyword evidence="2" id="KW-1133">Transmembrane helix</keyword>
<dbReference type="Pfam" id="PF10344">
    <property type="entry name" value="Hobbit"/>
    <property type="match status" value="1"/>
</dbReference>
<feature type="compositionally biased region" description="Basic and acidic residues" evidence="1">
    <location>
        <begin position="804"/>
        <end position="814"/>
    </location>
</feature>
<dbReference type="STRING" id="3885.V7B9Y4"/>
<feature type="transmembrane region" description="Helical" evidence="2">
    <location>
        <begin position="12"/>
        <end position="34"/>
    </location>
</feature>
<feature type="region of interest" description="Disordered" evidence="1">
    <location>
        <begin position="1433"/>
        <end position="1452"/>
    </location>
</feature>
<feature type="region of interest" description="Disordered" evidence="1">
    <location>
        <begin position="2520"/>
        <end position="2566"/>
    </location>
</feature>
<feature type="region of interest" description="Disordered" evidence="1">
    <location>
        <begin position="199"/>
        <end position="219"/>
    </location>
</feature>
<evidence type="ECO:0000256" key="1">
    <source>
        <dbReference type="SAM" id="MobiDB-lite"/>
    </source>
</evidence>
<feature type="compositionally biased region" description="Basic and acidic residues" evidence="1">
    <location>
        <begin position="1849"/>
        <end position="1868"/>
    </location>
</feature>
<evidence type="ECO:0000259" key="3">
    <source>
        <dbReference type="SMART" id="SM01214"/>
    </source>
</evidence>
<dbReference type="eggNOG" id="KOG1910">
    <property type="taxonomic scope" value="Eukaryota"/>
</dbReference>
<feature type="region of interest" description="Disordered" evidence="1">
    <location>
        <begin position="2310"/>
        <end position="2347"/>
    </location>
</feature>
<dbReference type="InterPro" id="IPR019441">
    <property type="entry name" value="FMP27/BLTP2/Hobbit_GFWDK_RBG"/>
</dbReference>
<dbReference type="EMBL" id="CM002295">
    <property type="protein sequence ID" value="ESW13276.1"/>
    <property type="molecule type" value="Genomic_DNA"/>
</dbReference>
<dbReference type="SMR" id="V7B9Y4"/>
<feature type="compositionally biased region" description="Low complexity" evidence="1">
    <location>
        <begin position="276"/>
        <end position="288"/>
    </location>
</feature>
<feature type="compositionally biased region" description="Polar residues" evidence="1">
    <location>
        <begin position="1820"/>
        <end position="1847"/>
    </location>
</feature>
<protein>
    <recommendedName>
        <fullName evidence="3">FMP27/BLTP2/Hobbit GFWDK motif-containing RBG unit domain-containing protein</fullName>
    </recommendedName>
</protein>
<keyword evidence="2" id="KW-0812">Transmembrane</keyword>
<keyword evidence="2" id="KW-0472">Membrane</keyword>
<feature type="compositionally biased region" description="Basic and acidic residues" evidence="1">
    <location>
        <begin position="1771"/>
        <end position="1817"/>
    </location>
</feature>
<feature type="region of interest" description="Disordered" evidence="1">
    <location>
        <begin position="268"/>
        <end position="302"/>
    </location>
</feature>
<dbReference type="OMA" id="FTHRERN"/>
<proteinExistence type="predicted"/>
<organism evidence="4 5">
    <name type="scientific">Phaseolus vulgaris</name>
    <name type="common">Kidney bean</name>
    <name type="synonym">French bean</name>
    <dbReference type="NCBI Taxonomy" id="3885"/>
    <lineage>
        <taxon>Eukaryota</taxon>
        <taxon>Viridiplantae</taxon>
        <taxon>Streptophyta</taxon>
        <taxon>Embryophyta</taxon>
        <taxon>Tracheophyta</taxon>
        <taxon>Spermatophyta</taxon>
        <taxon>Magnoliopsida</taxon>
        <taxon>eudicotyledons</taxon>
        <taxon>Gunneridae</taxon>
        <taxon>Pentapetalae</taxon>
        <taxon>rosids</taxon>
        <taxon>fabids</taxon>
        <taxon>Fabales</taxon>
        <taxon>Fabaceae</taxon>
        <taxon>Papilionoideae</taxon>
        <taxon>50 kb inversion clade</taxon>
        <taxon>NPAAA clade</taxon>
        <taxon>indigoferoid/millettioid clade</taxon>
        <taxon>Phaseoleae</taxon>
        <taxon>Phaseolus</taxon>
    </lineage>
</organism>
<feature type="region of interest" description="Disordered" evidence="1">
    <location>
        <begin position="2359"/>
        <end position="2440"/>
    </location>
</feature>
<evidence type="ECO:0000313" key="5">
    <source>
        <dbReference type="Proteomes" id="UP000000226"/>
    </source>
</evidence>
<dbReference type="Proteomes" id="UP000000226">
    <property type="component" value="Chromosome 8"/>
</dbReference>
<dbReference type="InterPro" id="IPR045167">
    <property type="entry name" value="Hobbit"/>
</dbReference>
<gene>
    <name evidence="4" type="ORF">PHAVU_008G183000g</name>
</gene>
<feature type="region of interest" description="Disordered" evidence="1">
    <location>
        <begin position="1722"/>
        <end position="1868"/>
    </location>
</feature>
<feature type="domain" description="FMP27/BLTP2/Hobbit GFWDK motif-containing RBG unit" evidence="3">
    <location>
        <begin position="1165"/>
        <end position="1313"/>
    </location>
</feature>
<reference evidence="5" key="1">
    <citation type="journal article" date="2014" name="Nat. Genet.">
        <title>A reference genome for common bean and genome-wide analysis of dual domestications.</title>
        <authorList>
            <person name="Schmutz J."/>
            <person name="McClean P.E."/>
            <person name="Mamidi S."/>
            <person name="Wu G.A."/>
            <person name="Cannon S.B."/>
            <person name="Grimwood J."/>
            <person name="Jenkins J."/>
            <person name="Shu S."/>
            <person name="Song Q."/>
            <person name="Chavarro C."/>
            <person name="Torres-Torres M."/>
            <person name="Geffroy V."/>
            <person name="Moghaddam S.M."/>
            <person name="Gao D."/>
            <person name="Abernathy B."/>
            <person name="Barry K."/>
            <person name="Blair M."/>
            <person name="Brick M.A."/>
            <person name="Chovatia M."/>
            <person name="Gepts P."/>
            <person name="Goodstein D.M."/>
            <person name="Gonzales M."/>
            <person name="Hellsten U."/>
            <person name="Hyten D.L."/>
            <person name="Jia G."/>
            <person name="Kelly J.D."/>
            <person name="Kudrna D."/>
            <person name="Lee R."/>
            <person name="Richard M.M."/>
            <person name="Miklas P.N."/>
            <person name="Osorno J.M."/>
            <person name="Rodrigues J."/>
            <person name="Thareau V."/>
            <person name="Urrea C.A."/>
            <person name="Wang M."/>
            <person name="Yu Y."/>
            <person name="Zhang M."/>
            <person name="Wing R.A."/>
            <person name="Cregan P.B."/>
            <person name="Rokhsar D.S."/>
            <person name="Jackson S.A."/>
        </authorList>
    </citation>
    <scope>NUCLEOTIDE SEQUENCE [LARGE SCALE GENOMIC DNA]</scope>
    <source>
        <strain evidence="5">cv. G19833</strain>
    </source>
</reference>
<feature type="region of interest" description="Disordered" evidence="1">
    <location>
        <begin position="2649"/>
        <end position="2692"/>
    </location>
</feature>
<feature type="compositionally biased region" description="Low complexity" evidence="1">
    <location>
        <begin position="2364"/>
        <end position="2376"/>
    </location>
</feature>
<dbReference type="PANTHER" id="PTHR15678">
    <property type="entry name" value="ANTIGEN MLAA-22-RELATED"/>
    <property type="match status" value="1"/>
</dbReference>
<feature type="compositionally biased region" description="Basic and acidic residues" evidence="1">
    <location>
        <begin position="2384"/>
        <end position="2398"/>
    </location>
</feature>
<feature type="compositionally biased region" description="Low complexity" evidence="1">
    <location>
        <begin position="2331"/>
        <end position="2343"/>
    </location>
</feature>
<accession>V7B9Y4</accession>
<feature type="compositionally biased region" description="Acidic residues" evidence="1">
    <location>
        <begin position="2682"/>
        <end position="2692"/>
    </location>
</feature>
<dbReference type="OrthoDB" id="1562405at2759"/>
<dbReference type="Gramene" id="ESW13276">
    <property type="protein sequence ID" value="ESW13276"/>
    <property type="gene ID" value="PHAVU_008G183000g"/>
</dbReference>
<feature type="compositionally biased region" description="Acidic residues" evidence="1">
    <location>
        <begin position="1749"/>
        <end position="1770"/>
    </location>
</feature>
<sequence>MEASPINFLHGFTVFCVTLLLVFLLSFVLLSWILSRVLGASVGFCVGGCNSLKDVELKFKKGAVESISIGEIKLSFRRCLVEHGTGFSSWDPKLQLIICNLEVVTRPPIKSSEIKKKKPKKSSGGSSSKGKGKGKWKTISNIARYLSLHVTNIVVKTPKFTLEIGKLNVDISKDRGSDSDLVVRVQILPIVVNISEPQVSNQLSESSDGGSNTSTQASIASTEKTSATFVCEKFSVSCAFGHDREVGIVIRSVDISIGDVTVNSNEGLLERKKSSSESSSDSQKSIGSNVDPKSTKPPTNKQEKIAGYISKFPQKVNFNLSKVNVSFTHRERNLYVENNIMGIQFRNIKSRPTKDGGESTRLHFQLEFGEIHLFKELGSSILEILSVNLVSFVCIPVQSVMLVRADTEIKIGRSKCNIVMSRIKPWLLLKPPNNKKKKLVINETPVVKPKSTDDSKTIVWTCNLSTSELTIRLFTMAGSPLYHGCLKSTHVSANNTSKMGTAVHSELGELSLKMANENQECLGESIFGAESYSANILHITKVSVDWGKKDIKSSEKEAPKCVLGLSAVVTGMGIYLSFERVESFISTAISFQVLLKSLSGPKKKSTQPRAHSSKSSGKGTQMLKFHLEQCSVYVLGETGLENTVVPDPKRVNYGSQGGIVIISVSADGTPRTANVMSTVSSEYRKLKYCISLKILNLKLSVNKEKRSKQVELAKARSIYQEYYDETRPVSKVKLVDIRNIKFVQRLGGLKENAACSLFSATEISLKWEPDVHLSVIELVLQLKLALHNSKLREKGNEQVEDVVSDVKDSNRKNETPPIPSGHSEKKKESVFAVDVEMLNISAELGDGVNATAQVQSIFSENARIGVLLEGLLFNFNGARLVKSSRMQVSRIPSKSAAATSDPKGATIWDWVIQGLDVHICLPFRLELRAIDDALEDMLRALKLIVAAKTNMIFPVKKDSSKARKPSSVKFGCLKFFLRKLTFDIEEEPIQGWLDEHYHLLKKEVGELTVRLNFLDDFISKAKKDPNSTDDTNNSHEEKKIYINDVEVDVNNPSVIESMREDIYRRTFRSYYQSCQNIEFYKGSGAYKNDQLQSGFKLSTSRAVLLSISAENLDVTLTKIEGGEDGMIEILRKLDPVCRELEIPFSRLYGANILLNTSSLVAQIRDYTFPLFAGTSGKCGGRLVMAQQATSFQPQMLQDVFVGEWRKVCMLRSAMGTTPPMKTYTDLTLNFQKGEVSFGVGYEPVFADISYAFTVVLRRANLSVKTPGPLILPPKKEKSLPWWDDMRNYIHGRITLLFSETNWNILGSPDPYEKFDKLVLLTSSMEIQQSDGRIFLSAQDFNIYLTSLESMANKRCTKIPPGVSGAFFEVPVFILDLTMDWGCDSDMPLNHYLFSLPIEGKPREFVFDPFRSTALSIRCSISFRSVHPSSEKQCVSEGDANVHQPPHTSSNASPTINLGAHDVSWLTKFGTLMYLPPYKLRFFSRFPRYGVPRIIRSGNLALDKVITEFMMRIDGTPICVKNVHLHDDDPAKGLTFAMTKLKVEVCFGRGKQKFTFECNRGLLDLVYLGVDLHMPKVFLSKEDCCSIAKLISMTPKSSQAPSKDKNPSEKGFLTQKNPDDGFLLSGDYFTIRKQSPKADPDTLIAWHETGKIHSDKTYVRPQRENRVETNENEQSDPSDEEGYNVIIADSCQRVFVYGLKLLWNIENRNAVCFWAASLSKACAPAKPSPSRQYTQRKLREEKTKQNVAETDQDGAAETTQDDGAEVPPDDGAEVRQNDGAETHQDNGGEISKVDEAESNQDNKAETSQDEGAETHQDEDSLSLNTNNISDSPSSLTAKNPELPSSPSHVDNVDKFPSTKKENSDEPEEGTRHFMVNIVEPQFNLHSEDANGRFLLAAVSGRILAQSYHSVLQVGYEMIEQALSTTNDAQNSEYQPEIAWKRWELSVMLEHVQAHVAPTDVDPGAGVQWLPKIRRGSPKVMRTGALLERVFMPCDMFFQFTRHKGGTPELKVKPLKELTFNSHNITATMTSRQFQVMLDVLCNLLLARVPKPRKSSMSLFAEDDEDNEEEADEVVPDGVEEVELEKINLEKKERDQNLILDDVRKLCLWFDLSRNSHPEEEADLWMIDGGIDKLVQELKKEHVNARKFRKEAYASLRVAMQKAAQQRLLEKEKNKSPSYAMRISMQINKVVWTMILDGKSFAEVEINDMIYDFDRDYKDVGISLFTTKFLIFRNCLSNAKSDTILSAWNPPPDWGKKVMVKLDARQGAPKDGNSPFELFQVEIYPLKIHLTETMYRMMWVYFFPEEKKDSQRRQEVWKVSTTAGARRMKKGSADGSASGSDAPPARTGISAMLFPTANPLASQVDSAQASKAQNAKANPATGPTPELKRSSSSDKTKDENVAESAADDLVSQDEASKNKLKDSKGVKAGTSSVEEKRVAVPQEEKKARPQKIMEFHNIKISQVELCVTYEGSRFVVSDMKLLMDQFHRAEFTGTWRKLFSRVKKHIIWGVLKSVTGMQGKKFKDKGQIQLPSSSGPELDVTSIDNEGQAGKSDKLPPSFPKRPTDGAGDGFVTSIKGIFSNQRRKAKAFVQKTIKNEGENEVQGDLNENDSEISPFARQLTISQAKKLIRKHTKKLQAKGQKGSPLLQTVEAGSPLQQTVEALPSSPTKEETMLFDSDSSSDSSSDESLQEPVI</sequence>
<feature type="compositionally biased region" description="Basic and acidic residues" evidence="1">
    <location>
        <begin position="2431"/>
        <end position="2440"/>
    </location>
</feature>
<feature type="region of interest" description="Disordered" evidence="1">
    <location>
        <begin position="797"/>
        <end position="827"/>
    </location>
</feature>
<name>V7B9Y4_PHAVU</name>
<feature type="compositionally biased region" description="Basic and acidic residues" evidence="1">
    <location>
        <begin position="1654"/>
        <end position="1668"/>
    </location>
</feature>
<feature type="region of interest" description="Disordered" evidence="1">
    <location>
        <begin position="1654"/>
        <end position="1680"/>
    </location>
</feature>